<keyword evidence="1" id="KW-0808">Transferase</keyword>
<evidence type="ECO:0000256" key="3">
    <source>
        <dbReference type="SAM" id="Phobius"/>
    </source>
</evidence>
<evidence type="ECO:0000313" key="5">
    <source>
        <dbReference type="EMBL" id="MDA0164990.1"/>
    </source>
</evidence>
<accession>A0A9X3N0Y5</accession>
<dbReference type="Pfam" id="PF08541">
    <property type="entry name" value="ACP_syn_III_C"/>
    <property type="match status" value="1"/>
</dbReference>
<keyword evidence="3" id="KW-0472">Membrane</keyword>
<dbReference type="AlphaFoldDB" id="A0A9X3N0Y5"/>
<feature type="domain" description="Beta-ketoacyl-[acyl-carrier-protein] synthase III C-terminal" evidence="4">
    <location>
        <begin position="219"/>
        <end position="300"/>
    </location>
</feature>
<gene>
    <name evidence="5" type="ORF">OM076_32270</name>
</gene>
<evidence type="ECO:0000256" key="1">
    <source>
        <dbReference type="ARBA" id="ARBA00022679"/>
    </source>
</evidence>
<keyword evidence="3" id="KW-0812">Transmembrane</keyword>
<dbReference type="EMBL" id="JAPDOD010000040">
    <property type="protein sequence ID" value="MDA0164990.1"/>
    <property type="molecule type" value="Genomic_DNA"/>
</dbReference>
<keyword evidence="2" id="KW-0012">Acyltransferase</keyword>
<feature type="transmembrane region" description="Helical" evidence="3">
    <location>
        <begin position="277"/>
        <end position="299"/>
    </location>
</feature>
<dbReference type="InterPro" id="IPR013747">
    <property type="entry name" value="ACP_syn_III_C"/>
</dbReference>
<dbReference type="GO" id="GO:0016746">
    <property type="term" value="F:acyltransferase activity"/>
    <property type="evidence" value="ECO:0007669"/>
    <property type="project" value="UniProtKB-KW"/>
</dbReference>
<reference evidence="5" key="1">
    <citation type="submission" date="2022-10" db="EMBL/GenBank/DDBJ databases">
        <title>The WGS of Solirubrobacter ginsenosidimutans DSM 21036.</title>
        <authorList>
            <person name="Jiang Z."/>
        </authorList>
    </citation>
    <scope>NUCLEOTIDE SEQUENCE</scope>
    <source>
        <strain evidence="5">DSM 21036</strain>
    </source>
</reference>
<dbReference type="Gene3D" id="3.40.47.10">
    <property type="match status" value="1"/>
</dbReference>
<proteinExistence type="predicted"/>
<keyword evidence="3" id="KW-1133">Transmembrane helix</keyword>
<organism evidence="5 6">
    <name type="scientific">Solirubrobacter ginsenosidimutans</name>
    <dbReference type="NCBI Taxonomy" id="490573"/>
    <lineage>
        <taxon>Bacteria</taxon>
        <taxon>Bacillati</taxon>
        <taxon>Actinomycetota</taxon>
        <taxon>Thermoleophilia</taxon>
        <taxon>Solirubrobacterales</taxon>
        <taxon>Solirubrobacteraceae</taxon>
        <taxon>Solirubrobacter</taxon>
    </lineage>
</organism>
<protein>
    <recommendedName>
        <fullName evidence="4">Beta-ketoacyl-[acyl-carrier-protein] synthase III C-terminal domain-containing protein</fullName>
    </recommendedName>
</protein>
<name>A0A9X3N0Y5_9ACTN</name>
<dbReference type="InterPro" id="IPR016039">
    <property type="entry name" value="Thiolase-like"/>
</dbReference>
<dbReference type="SUPFAM" id="SSF53901">
    <property type="entry name" value="Thiolase-like"/>
    <property type="match status" value="1"/>
</dbReference>
<evidence type="ECO:0000256" key="2">
    <source>
        <dbReference type="ARBA" id="ARBA00023315"/>
    </source>
</evidence>
<dbReference type="PANTHER" id="PTHR34069">
    <property type="entry name" value="3-OXOACYL-[ACYL-CARRIER-PROTEIN] SYNTHASE 3"/>
    <property type="match status" value="1"/>
</dbReference>
<evidence type="ECO:0000313" key="6">
    <source>
        <dbReference type="Proteomes" id="UP001149140"/>
    </source>
</evidence>
<dbReference type="PANTHER" id="PTHR34069:SF2">
    <property type="entry name" value="BETA-KETOACYL-[ACYL-CARRIER-PROTEIN] SYNTHASE III"/>
    <property type="match status" value="1"/>
</dbReference>
<evidence type="ECO:0000259" key="4">
    <source>
        <dbReference type="Pfam" id="PF08541"/>
    </source>
</evidence>
<dbReference type="RefSeq" id="WP_270044244.1">
    <property type="nucleotide sequence ID" value="NZ_JAPDOD010000040.1"/>
</dbReference>
<comment type="caution">
    <text evidence="5">The sequence shown here is derived from an EMBL/GenBank/DDBJ whole genome shotgun (WGS) entry which is preliminary data.</text>
</comment>
<keyword evidence="6" id="KW-1185">Reference proteome</keyword>
<dbReference type="GO" id="GO:0044550">
    <property type="term" value="P:secondary metabolite biosynthetic process"/>
    <property type="evidence" value="ECO:0007669"/>
    <property type="project" value="TreeGrafter"/>
</dbReference>
<dbReference type="Proteomes" id="UP001149140">
    <property type="component" value="Unassembled WGS sequence"/>
</dbReference>
<sequence length="301" mass="30736">MGTIIEASATATAAAHRRTLHPGALELADVAAQSCLERAGRSADDLDLLINAGLFHDKIISEPAFASLIQEDIGANRSRPAGAGHGTFSFDVYNGGCGLLTGISLVDGMLASGTAEVGMVVASDMDPEPGVSDGFTFPGVGGAILLSADDSRPGFTAFRFATFPEYAELFHSNVDWQDDPRGGTAGHGRNVLTVEMAETYTAQALECAEATVRELADEQTLDFGEIDLLVATASVPGFAEALAARLGVPADRVPATVDGLGGAHTAAPALALESGRLAASGTTLFVSAGAGITVAVALYRT</sequence>